<evidence type="ECO:0000256" key="1">
    <source>
        <dbReference type="ARBA" id="ARBA00022448"/>
    </source>
</evidence>
<sequence>MLLTIHELNKTFGNLQVLKDINLQVDEGEFVAILGPSGSGKSTLFQLIGGNLLADHGTISLNGEVINGKKGFISYMPQQPSLFPWRTVLENVVLAAEINGKPNYKEAKRWLEKVGLDEFENSYPIELSGGMKQRVSFIRALLSKQSILCLDEPFSALDEFTRLKMQKWLLSVWEENRKSVLFITHSIEEALFLADRIYILSKRPARVKAEIKVPFARPRNESLLESNEFFTMKQKIFQTIKEEIEV</sequence>
<dbReference type="AlphaFoldDB" id="A0A0A3J979"/>
<dbReference type="PANTHER" id="PTHR42788:SF2">
    <property type="entry name" value="ABC TRANSPORTER ATP-BINDING PROTEIN"/>
    <property type="match status" value="1"/>
</dbReference>
<dbReference type="SMART" id="SM00382">
    <property type="entry name" value="AAA"/>
    <property type="match status" value="1"/>
</dbReference>
<keyword evidence="3 5" id="KW-0067">ATP-binding</keyword>
<name>A0A0A3J979_9BACL</name>
<evidence type="ECO:0000256" key="2">
    <source>
        <dbReference type="ARBA" id="ARBA00022741"/>
    </source>
</evidence>
<dbReference type="Pfam" id="PF00005">
    <property type="entry name" value="ABC_tran"/>
    <property type="match status" value="1"/>
</dbReference>
<evidence type="ECO:0000313" key="6">
    <source>
        <dbReference type="Proteomes" id="UP000030595"/>
    </source>
</evidence>
<dbReference type="EMBL" id="JPVQ01000001">
    <property type="protein sequence ID" value="KGR92310.1"/>
    <property type="molecule type" value="Genomic_DNA"/>
</dbReference>
<dbReference type="PANTHER" id="PTHR42788">
    <property type="entry name" value="TAURINE IMPORT ATP-BINDING PROTEIN-RELATED"/>
    <property type="match status" value="1"/>
</dbReference>
<dbReference type="GO" id="GO:0016887">
    <property type="term" value="F:ATP hydrolysis activity"/>
    <property type="evidence" value="ECO:0007669"/>
    <property type="project" value="InterPro"/>
</dbReference>
<dbReference type="InterPro" id="IPR003593">
    <property type="entry name" value="AAA+_ATPase"/>
</dbReference>
<dbReference type="InterPro" id="IPR017871">
    <property type="entry name" value="ABC_transporter-like_CS"/>
</dbReference>
<dbReference type="InterPro" id="IPR050166">
    <property type="entry name" value="ABC_transporter_ATP-bind"/>
</dbReference>
<organism evidence="5 6">
    <name type="scientific">Ureibacillus massiliensis 4400831 = CIP 108448 = CCUG 49529</name>
    <dbReference type="NCBI Taxonomy" id="1211035"/>
    <lineage>
        <taxon>Bacteria</taxon>
        <taxon>Bacillati</taxon>
        <taxon>Bacillota</taxon>
        <taxon>Bacilli</taxon>
        <taxon>Bacillales</taxon>
        <taxon>Caryophanaceae</taxon>
        <taxon>Ureibacillus</taxon>
    </lineage>
</organism>
<evidence type="ECO:0000259" key="4">
    <source>
        <dbReference type="PROSITE" id="PS50893"/>
    </source>
</evidence>
<dbReference type="CDD" id="cd03293">
    <property type="entry name" value="ABC_NrtD_SsuB_transporters"/>
    <property type="match status" value="1"/>
</dbReference>
<dbReference type="InterPro" id="IPR003439">
    <property type="entry name" value="ABC_transporter-like_ATP-bd"/>
</dbReference>
<protein>
    <submittedName>
        <fullName evidence="5">ABC transporter ATP-binding protein</fullName>
    </submittedName>
</protein>
<dbReference type="eggNOG" id="COG1116">
    <property type="taxonomic scope" value="Bacteria"/>
</dbReference>
<accession>A0A0A3J979</accession>
<proteinExistence type="predicted"/>
<gene>
    <name evidence="5" type="ORF">CD30_00330</name>
</gene>
<dbReference type="InterPro" id="IPR027417">
    <property type="entry name" value="P-loop_NTPase"/>
</dbReference>
<dbReference type="GO" id="GO:0005524">
    <property type="term" value="F:ATP binding"/>
    <property type="evidence" value="ECO:0007669"/>
    <property type="project" value="UniProtKB-KW"/>
</dbReference>
<dbReference type="RefSeq" id="WP_170933624.1">
    <property type="nucleotide sequence ID" value="NZ_AVCZ01000001.1"/>
</dbReference>
<evidence type="ECO:0000313" key="5">
    <source>
        <dbReference type="EMBL" id="KGR92310.1"/>
    </source>
</evidence>
<keyword evidence="6" id="KW-1185">Reference proteome</keyword>
<dbReference type="Gene3D" id="3.40.50.300">
    <property type="entry name" value="P-loop containing nucleotide triphosphate hydrolases"/>
    <property type="match status" value="1"/>
</dbReference>
<reference evidence="5 6" key="1">
    <citation type="submission" date="2014-02" db="EMBL/GenBank/DDBJ databases">
        <title>Draft genome sequence of Lysinibacillus massiliensis CCUG 49529.</title>
        <authorList>
            <person name="Zhang F."/>
            <person name="Wang G."/>
            <person name="Zhang L."/>
        </authorList>
    </citation>
    <scope>NUCLEOTIDE SEQUENCE [LARGE SCALE GENOMIC DNA]</scope>
    <source>
        <strain evidence="5 6">CCUG 49529</strain>
    </source>
</reference>
<dbReference type="Proteomes" id="UP000030595">
    <property type="component" value="Unassembled WGS sequence"/>
</dbReference>
<feature type="domain" description="ABC transporter" evidence="4">
    <location>
        <begin position="3"/>
        <end position="227"/>
    </location>
</feature>
<dbReference type="SUPFAM" id="SSF52540">
    <property type="entry name" value="P-loop containing nucleoside triphosphate hydrolases"/>
    <property type="match status" value="1"/>
</dbReference>
<comment type="caution">
    <text evidence="5">The sequence shown here is derived from an EMBL/GenBank/DDBJ whole genome shotgun (WGS) entry which is preliminary data.</text>
</comment>
<evidence type="ECO:0000256" key="3">
    <source>
        <dbReference type="ARBA" id="ARBA00022840"/>
    </source>
</evidence>
<keyword evidence="2" id="KW-0547">Nucleotide-binding</keyword>
<dbReference type="PROSITE" id="PS50893">
    <property type="entry name" value="ABC_TRANSPORTER_2"/>
    <property type="match status" value="1"/>
</dbReference>
<dbReference type="PROSITE" id="PS00211">
    <property type="entry name" value="ABC_TRANSPORTER_1"/>
    <property type="match status" value="1"/>
</dbReference>
<keyword evidence="1" id="KW-0813">Transport</keyword>